<keyword evidence="2" id="KW-1185">Reference proteome</keyword>
<dbReference type="EMBL" id="JACSEA010000021">
    <property type="protein sequence ID" value="KAF7380913.1"/>
    <property type="molecule type" value="Genomic_DNA"/>
</dbReference>
<sequence>MCKKNSLKNSVKAKLRLKIKSSARSKEMNNDVILEAINKNSFLTTRMLAMNNECSHMAVEKILHTAVFGMKFGKQVPHDLTRSQQADYAG</sequence>
<evidence type="ECO:0000313" key="1">
    <source>
        <dbReference type="EMBL" id="KAF7380913.1"/>
    </source>
</evidence>
<evidence type="ECO:0000313" key="2">
    <source>
        <dbReference type="Proteomes" id="UP000614350"/>
    </source>
</evidence>
<reference evidence="1" key="1">
    <citation type="journal article" date="2020" name="G3 (Bethesda)">
        <title>High-Quality Assemblies for Three Invasive Social Wasps from the &lt;i&gt;Vespula&lt;/i&gt; Genus.</title>
        <authorList>
            <person name="Harrop T.W.R."/>
            <person name="Guhlin J."/>
            <person name="McLaughlin G.M."/>
            <person name="Permina E."/>
            <person name="Stockwell P."/>
            <person name="Gilligan J."/>
            <person name="Le Lec M.F."/>
            <person name="Gruber M.A.M."/>
            <person name="Quinn O."/>
            <person name="Lovegrove M."/>
            <person name="Duncan E.J."/>
            <person name="Remnant E.J."/>
            <person name="Van Eeckhoven J."/>
            <person name="Graham B."/>
            <person name="Knapp R.A."/>
            <person name="Langford K.W."/>
            <person name="Kronenberg Z."/>
            <person name="Press M.O."/>
            <person name="Eacker S.M."/>
            <person name="Wilson-Rankin E.E."/>
            <person name="Purcell J."/>
            <person name="Lester P.J."/>
            <person name="Dearden P.K."/>
        </authorList>
    </citation>
    <scope>NUCLEOTIDE SEQUENCE</scope>
    <source>
        <strain evidence="1">Marl-1</strain>
    </source>
</reference>
<organism evidence="1 2">
    <name type="scientific">Vespula vulgaris</name>
    <name type="common">Yellow jacket</name>
    <name type="synonym">Wasp</name>
    <dbReference type="NCBI Taxonomy" id="7454"/>
    <lineage>
        <taxon>Eukaryota</taxon>
        <taxon>Metazoa</taxon>
        <taxon>Ecdysozoa</taxon>
        <taxon>Arthropoda</taxon>
        <taxon>Hexapoda</taxon>
        <taxon>Insecta</taxon>
        <taxon>Pterygota</taxon>
        <taxon>Neoptera</taxon>
        <taxon>Endopterygota</taxon>
        <taxon>Hymenoptera</taxon>
        <taxon>Apocrita</taxon>
        <taxon>Aculeata</taxon>
        <taxon>Vespoidea</taxon>
        <taxon>Vespidae</taxon>
        <taxon>Vespinae</taxon>
        <taxon>Vespula</taxon>
    </lineage>
</organism>
<dbReference type="Proteomes" id="UP000614350">
    <property type="component" value="Unassembled WGS sequence"/>
</dbReference>
<comment type="caution">
    <text evidence="1">The sequence shown here is derived from an EMBL/GenBank/DDBJ whole genome shotgun (WGS) entry which is preliminary data.</text>
</comment>
<accession>A0A834MS39</accession>
<name>A0A834MS39_VESVU</name>
<dbReference type="AlphaFoldDB" id="A0A834MS39"/>
<protein>
    <submittedName>
        <fullName evidence="1">Uncharacterized protein</fullName>
    </submittedName>
</protein>
<proteinExistence type="predicted"/>
<gene>
    <name evidence="1" type="ORF">HZH66_014289</name>
</gene>